<accession>A0A8H9J4E9</accession>
<evidence type="ECO:0000256" key="3">
    <source>
        <dbReference type="PIRSR" id="PIRSR602480-1"/>
    </source>
</evidence>
<keyword evidence="4" id="KW-0057">Aromatic amino acid biosynthesis</keyword>
<dbReference type="UniPathway" id="UPA00053">
    <property type="reaction ID" value="UER00084"/>
</dbReference>
<feature type="binding site" evidence="3">
    <location>
        <position position="329"/>
    </location>
    <ligand>
        <name>phosphoenolpyruvate</name>
        <dbReference type="ChEBI" id="CHEBI:58702"/>
    </ligand>
</feature>
<dbReference type="FunFam" id="3.20.20.70:FF:000139">
    <property type="entry name" value="Phospho-2-dehydro-3-deoxyheptonate aldolase"/>
    <property type="match status" value="1"/>
</dbReference>
<dbReference type="InterPro" id="IPR002480">
    <property type="entry name" value="DAHP_synth_2"/>
</dbReference>
<dbReference type="GO" id="GO:0008652">
    <property type="term" value="P:amino acid biosynthetic process"/>
    <property type="evidence" value="ECO:0007669"/>
    <property type="project" value="UniProtKB-KW"/>
</dbReference>
<sequence length="485" mass="53144">MPPVVVTDATTGGGRGPHILDPVNWTVDVPVDTLPELPPLPPELRERLDEALSRPAAQQPEWPDPDATRRVRAVLESVPPITVPVEIDRLRERLAMVARGEAFLLQGGDCAETFESNTEPHIRANLRTLLQMAVVLTYGASLPVVKVGRIAGQYAKPRSNATDALGLPVYRGDIVNSLVAKPELRVPDPGRMIRAYANAGAAMNLVRALTASGLADLTKVHDWNKDFVRTSPAGERYEALAGEIDRGLRFMSACGVTDTSLHSTEIFASHEALLLDYERALLRLDNADASNPKLYNLSSHFLWIGERTRQLDGAHIAFAELLANPIGLKIGPTTTPDQAVEYVERLDPRNEAGRLTLISRMGNGKVREVLPAIVEKVEATGHKVIWQCDPMHGNTHESSTGYKTRHFDRIIDEVQGFFEVHHALGSYPGGIHVELTGEDVTECLGGAQEISDLDLAGRYETACDPRLNTQQSLELAFLVAEMLRN</sequence>
<feature type="binding site" evidence="3">
    <location>
        <position position="434"/>
    </location>
    <ligand>
        <name>Mn(2+)</name>
        <dbReference type="ChEBI" id="CHEBI:29035"/>
    </ligand>
</feature>
<dbReference type="GO" id="GO:0009423">
    <property type="term" value="P:chorismate biosynthetic process"/>
    <property type="evidence" value="ECO:0007669"/>
    <property type="project" value="UniProtKB-UniPathway"/>
</dbReference>
<evidence type="ECO:0000313" key="6">
    <source>
        <dbReference type="Proteomes" id="UP000658656"/>
    </source>
</evidence>
<comment type="cofactor">
    <cofactor evidence="3">
        <name>Mn(2+)</name>
        <dbReference type="ChEBI" id="CHEBI:29035"/>
    </cofactor>
    <cofactor evidence="3">
        <name>Co(2+)</name>
        <dbReference type="ChEBI" id="CHEBI:48828"/>
    </cofactor>
    <cofactor evidence="3">
        <name>Cd(2+)</name>
        <dbReference type="ChEBI" id="CHEBI:48775"/>
    </cofactor>
    <text evidence="3">Binds 1 divalent cation per subunit. The enzyme is active with manganese, cobalt or cadmium ions.</text>
</comment>
<dbReference type="NCBIfam" id="TIGR01358">
    <property type="entry name" value="DAHP_synth_II"/>
    <property type="match status" value="1"/>
</dbReference>
<dbReference type="Pfam" id="PF01474">
    <property type="entry name" value="DAHP_synth_2"/>
    <property type="match status" value="1"/>
</dbReference>
<feature type="binding site" evidence="3">
    <location>
        <position position="110"/>
    </location>
    <ligand>
        <name>Mn(2+)</name>
        <dbReference type="ChEBI" id="CHEBI:29035"/>
    </ligand>
</feature>
<dbReference type="SUPFAM" id="SSF51569">
    <property type="entry name" value="Aldolase"/>
    <property type="match status" value="1"/>
</dbReference>
<dbReference type="InterPro" id="IPR013785">
    <property type="entry name" value="Aldolase_TIM"/>
</dbReference>
<feature type="binding site" evidence="3">
    <location>
        <begin position="306"/>
        <end position="307"/>
    </location>
    <ligand>
        <name>phosphoenolpyruvate</name>
        <dbReference type="ChEBI" id="CHEBI:58702"/>
    </ligand>
</feature>
<keyword evidence="4" id="KW-0028">Amino-acid biosynthesis</keyword>
<organism evidence="5 6">
    <name type="scientific">Amycolatopsis bartoniae</name>
    <dbReference type="NCBI Taxonomy" id="941986"/>
    <lineage>
        <taxon>Bacteria</taxon>
        <taxon>Bacillati</taxon>
        <taxon>Actinomycetota</taxon>
        <taxon>Actinomycetes</taxon>
        <taxon>Pseudonocardiales</taxon>
        <taxon>Pseudonocardiaceae</taxon>
        <taxon>Amycolatopsis</taxon>
    </lineage>
</organism>
<comment type="catalytic activity">
    <reaction evidence="4">
        <text>D-erythrose 4-phosphate + phosphoenolpyruvate + H2O = 7-phospho-2-dehydro-3-deoxy-D-arabino-heptonate + phosphate</text>
        <dbReference type="Rhea" id="RHEA:14717"/>
        <dbReference type="ChEBI" id="CHEBI:15377"/>
        <dbReference type="ChEBI" id="CHEBI:16897"/>
        <dbReference type="ChEBI" id="CHEBI:43474"/>
        <dbReference type="ChEBI" id="CHEBI:58394"/>
        <dbReference type="ChEBI" id="CHEBI:58702"/>
        <dbReference type="EC" id="2.5.1.54"/>
    </reaction>
</comment>
<feature type="binding site" evidence="3">
    <location>
        <position position="360"/>
    </location>
    <ligand>
        <name>phosphoenolpyruvate</name>
        <dbReference type="ChEBI" id="CHEBI:58702"/>
    </ligand>
</feature>
<dbReference type="PANTHER" id="PTHR21337">
    <property type="entry name" value="PHOSPHO-2-DEHYDRO-3-DEOXYHEPTONATE ALDOLASE 1, 2"/>
    <property type="match status" value="1"/>
</dbReference>
<dbReference type="Proteomes" id="UP000658656">
    <property type="component" value="Unassembled WGS sequence"/>
</dbReference>
<feature type="binding site" evidence="3">
    <location>
        <position position="464"/>
    </location>
    <ligand>
        <name>Mn(2+)</name>
        <dbReference type="ChEBI" id="CHEBI:29035"/>
    </ligand>
</feature>
<gene>
    <name evidence="5" type="primary">aroF</name>
    <name evidence="5" type="ORF">GCM10017566_69850</name>
</gene>
<dbReference type="PANTHER" id="PTHR21337:SF0">
    <property type="entry name" value="PHOSPHO-2-DEHYDRO-3-DEOXYHEPTONATE ALDOLASE"/>
    <property type="match status" value="1"/>
</dbReference>
<feature type="binding site" evidence="3">
    <location>
        <position position="392"/>
    </location>
    <ligand>
        <name>Mn(2+)</name>
        <dbReference type="ChEBI" id="CHEBI:29035"/>
    </ligand>
</feature>
<comment type="similarity">
    <text evidence="1 4">Belongs to the class-II DAHP synthase family.</text>
</comment>
<comment type="pathway">
    <text evidence="4">Metabolic intermediate biosynthesis; chorismate biosynthesis; chorismate from D-erythrose 4-phosphate and phosphoenolpyruvate: step 1/7.</text>
</comment>
<evidence type="ECO:0000256" key="1">
    <source>
        <dbReference type="ARBA" id="ARBA00008911"/>
    </source>
</evidence>
<reference evidence="5" key="1">
    <citation type="journal article" date="2014" name="Int. J. Syst. Evol. Microbiol.">
        <title>Complete genome sequence of Corynebacterium casei LMG S-19264T (=DSM 44701T), isolated from a smear-ripened cheese.</title>
        <authorList>
            <consortium name="US DOE Joint Genome Institute (JGI-PGF)"/>
            <person name="Walter F."/>
            <person name="Albersmeier A."/>
            <person name="Kalinowski J."/>
            <person name="Ruckert C."/>
        </authorList>
    </citation>
    <scope>NUCLEOTIDE SEQUENCE</scope>
    <source>
        <strain evidence="5">CGMCC 4.7679</strain>
    </source>
</reference>
<keyword evidence="3" id="KW-0170">Cobalt</keyword>
<dbReference type="Gene3D" id="3.20.20.70">
    <property type="entry name" value="Aldolase class I"/>
    <property type="match status" value="2"/>
</dbReference>
<evidence type="ECO:0000256" key="2">
    <source>
        <dbReference type="ARBA" id="ARBA00022679"/>
    </source>
</evidence>
<comment type="caution">
    <text evidence="5">The sequence shown here is derived from an EMBL/GenBank/DDBJ whole genome shotgun (WGS) entry which is preliminary data.</text>
</comment>
<proteinExistence type="inferred from homology"/>
<dbReference type="EC" id="2.5.1.54" evidence="4"/>
<dbReference type="GO" id="GO:0003849">
    <property type="term" value="F:3-deoxy-7-phosphoheptulonate synthase activity"/>
    <property type="evidence" value="ECO:0007669"/>
    <property type="project" value="UniProtKB-EC"/>
</dbReference>
<protein>
    <recommendedName>
        <fullName evidence="4">Phospho-2-dehydro-3-deoxyheptonate aldolase</fullName>
        <ecNumber evidence="4">2.5.1.54</ecNumber>
    </recommendedName>
</protein>
<keyword evidence="3" id="KW-0104">Cadmium</keyword>
<keyword evidence="2 4" id="KW-0808">Transferase</keyword>
<dbReference type="EMBL" id="BNAV01000019">
    <property type="protein sequence ID" value="GHF85991.1"/>
    <property type="molecule type" value="Genomic_DNA"/>
</dbReference>
<keyword evidence="3" id="KW-0464">Manganese</keyword>
<dbReference type="AlphaFoldDB" id="A0A8H9J4E9"/>
<name>A0A8H9J4E9_9PSEU</name>
<evidence type="ECO:0000256" key="4">
    <source>
        <dbReference type="RuleBase" id="RU363071"/>
    </source>
</evidence>
<dbReference type="GO" id="GO:0009073">
    <property type="term" value="P:aromatic amino acid family biosynthetic process"/>
    <property type="evidence" value="ECO:0007669"/>
    <property type="project" value="UniProtKB-KW"/>
</dbReference>
<feature type="binding site" evidence="3">
    <location>
        <position position="149"/>
    </location>
    <ligand>
        <name>phosphoenolpyruvate</name>
        <dbReference type="ChEBI" id="CHEBI:58702"/>
    </ligand>
</feature>
<keyword evidence="6" id="KW-1185">Reference proteome</keyword>
<evidence type="ECO:0000313" key="5">
    <source>
        <dbReference type="EMBL" id="GHF85991.1"/>
    </source>
</evidence>
<reference evidence="5" key="2">
    <citation type="submission" date="2020-09" db="EMBL/GenBank/DDBJ databases">
        <authorList>
            <person name="Sun Q."/>
            <person name="Zhou Y."/>
        </authorList>
    </citation>
    <scope>NUCLEOTIDE SEQUENCE</scope>
    <source>
        <strain evidence="5">CGMCC 4.7679</strain>
    </source>
</reference>